<dbReference type="EMBL" id="MN740489">
    <property type="protein sequence ID" value="QHU29405.1"/>
    <property type="molecule type" value="Genomic_DNA"/>
</dbReference>
<proteinExistence type="predicted"/>
<dbReference type="AlphaFoldDB" id="A0A6C0LHB4"/>
<protein>
    <submittedName>
        <fullName evidence="1">Uncharacterized protein</fullName>
    </submittedName>
</protein>
<organism evidence="1">
    <name type="scientific">viral metagenome</name>
    <dbReference type="NCBI Taxonomy" id="1070528"/>
    <lineage>
        <taxon>unclassified sequences</taxon>
        <taxon>metagenomes</taxon>
        <taxon>organismal metagenomes</taxon>
    </lineage>
</organism>
<reference evidence="1" key="1">
    <citation type="journal article" date="2020" name="Nature">
        <title>Giant virus diversity and host interactions through global metagenomics.</title>
        <authorList>
            <person name="Schulz F."/>
            <person name="Roux S."/>
            <person name="Paez-Espino D."/>
            <person name="Jungbluth S."/>
            <person name="Walsh D.A."/>
            <person name="Denef V.J."/>
            <person name="McMahon K.D."/>
            <person name="Konstantinidis K.T."/>
            <person name="Eloe-Fadrosh E.A."/>
            <person name="Kyrpides N.C."/>
            <person name="Woyke T."/>
        </authorList>
    </citation>
    <scope>NUCLEOTIDE SEQUENCE</scope>
    <source>
        <strain evidence="1">GVMAG-M-3300027804-48</strain>
    </source>
</reference>
<name>A0A6C0LHB4_9ZZZZ</name>
<accession>A0A6C0LHB4</accession>
<evidence type="ECO:0000313" key="1">
    <source>
        <dbReference type="EMBL" id="QHU29405.1"/>
    </source>
</evidence>
<sequence>MSDTEYNSDSDSDDIQEPIKLNTQISTQNILSIYYTYLKSDTLLLKPDYQREFCWNLKKQKTFF</sequence>